<dbReference type="Proteomes" id="UP001519291">
    <property type="component" value="Unassembled WGS sequence"/>
</dbReference>
<feature type="region of interest" description="Disordered" evidence="1">
    <location>
        <begin position="41"/>
        <end position="80"/>
    </location>
</feature>
<evidence type="ECO:0000313" key="3">
    <source>
        <dbReference type="EMBL" id="MBP2404101.1"/>
    </source>
</evidence>
<comment type="caution">
    <text evidence="3">The sequence shown here is derived from an EMBL/GenBank/DDBJ whole genome shotgun (WGS) entry which is preliminary data.</text>
</comment>
<feature type="chain" id="PRO_5046661359" evidence="2">
    <location>
        <begin position="28"/>
        <end position="119"/>
    </location>
</feature>
<dbReference type="GeneID" id="91570444"/>
<proteinExistence type="predicted"/>
<feature type="signal peptide" evidence="2">
    <location>
        <begin position="1"/>
        <end position="27"/>
    </location>
</feature>
<dbReference type="RefSeq" id="WP_209515790.1">
    <property type="nucleotide sequence ID" value="NZ_JAGIOH010000001.1"/>
</dbReference>
<accession>A0ABS4Y5P2</accession>
<keyword evidence="2" id="KW-0732">Signal</keyword>
<reference evidence="3 4" key="1">
    <citation type="submission" date="2021-03" db="EMBL/GenBank/DDBJ databases">
        <title>Sequencing the genomes of 1000 actinobacteria strains.</title>
        <authorList>
            <person name="Klenk H.-P."/>
        </authorList>
    </citation>
    <scope>NUCLEOTIDE SEQUENCE [LARGE SCALE GENOMIC DNA]</scope>
    <source>
        <strain evidence="3 4">DSM 41480</strain>
    </source>
</reference>
<name>A0ABS4Y5P2_9ACTN</name>
<gene>
    <name evidence="3" type="ORF">JO379_003570</name>
</gene>
<evidence type="ECO:0000256" key="1">
    <source>
        <dbReference type="SAM" id="MobiDB-lite"/>
    </source>
</evidence>
<keyword evidence="4" id="KW-1185">Reference proteome</keyword>
<evidence type="ECO:0000256" key="2">
    <source>
        <dbReference type="SAM" id="SignalP"/>
    </source>
</evidence>
<evidence type="ECO:0000313" key="4">
    <source>
        <dbReference type="Proteomes" id="UP001519291"/>
    </source>
</evidence>
<sequence length="119" mass="12903">MTRLRAIATAAACALALVIATPGTASAEAIGDLHYTYTDAQGTEQREKLSDPDLPSSECLDVKQAQGDDTKPAHSPYNNTDTTVWIFPDRDCEGDRTILKAGAKGGVNLKFRSFYYHHS</sequence>
<protein>
    <submittedName>
        <fullName evidence="3">Uncharacterized protein</fullName>
    </submittedName>
</protein>
<dbReference type="EMBL" id="JAGIOH010000001">
    <property type="protein sequence ID" value="MBP2404101.1"/>
    <property type="molecule type" value="Genomic_DNA"/>
</dbReference>
<organism evidence="3 4">
    <name type="scientific">Streptomyces syringium</name>
    <dbReference type="NCBI Taxonomy" id="76729"/>
    <lineage>
        <taxon>Bacteria</taxon>
        <taxon>Bacillati</taxon>
        <taxon>Actinomycetota</taxon>
        <taxon>Actinomycetes</taxon>
        <taxon>Kitasatosporales</taxon>
        <taxon>Streptomycetaceae</taxon>
        <taxon>Streptomyces</taxon>
    </lineage>
</organism>